<comment type="caution">
    <text evidence="1">The sequence shown here is derived from an EMBL/GenBank/DDBJ whole genome shotgun (WGS) entry which is preliminary data.</text>
</comment>
<dbReference type="EMBL" id="JACAZH010000003">
    <property type="protein sequence ID" value="KAF7373827.1"/>
    <property type="molecule type" value="Genomic_DNA"/>
</dbReference>
<protein>
    <submittedName>
        <fullName evidence="1">Uncharacterized protein</fullName>
    </submittedName>
</protein>
<dbReference type="Proteomes" id="UP000623467">
    <property type="component" value="Unassembled WGS sequence"/>
</dbReference>
<keyword evidence="2" id="KW-1185">Reference proteome</keyword>
<evidence type="ECO:0000313" key="2">
    <source>
        <dbReference type="Proteomes" id="UP000623467"/>
    </source>
</evidence>
<sequence length="176" mass="19879">MIRRTRNPTTRRLHLRCMDIAYTRPASFASILQKNSATLPRGAHNLAVAFQRTYHVAACLRRPGLPRQRVNLPASLAVKHPAHRLRPSGRVVLAVAVHRTHTHLPAHPSAPFFCARVVICGSDGDIALHAVRSREPVRGCIYVRYGFTYFRVDHSLLSPGSRRKRWRRALACLSQL</sequence>
<accession>A0A8H7DHX7</accession>
<organism evidence="1 2">
    <name type="scientific">Mycena sanguinolenta</name>
    <dbReference type="NCBI Taxonomy" id="230812"/>
    <lineage>
        <taxon>Eukaryota</taxon>
        <taxon>Fungi</taxon>
        <taxon>Dikarya</taxon>
        <taxon>Basidiomycota</taxon>
        <taxon>Agaricomycotina</taxon>
        <taxon>Agaricomycetes</taxon>
        <taxon>Agaricomycetidae</taxon>
        <taxon>Agaricales</taxon>
        <taxon>Marasmiineae</taxon>
        <taxon>Mycenaceae</taxon>
        <taxon>Mycena</taxon>
    </lineage>
</organism>
<proteinExistence type="predicted"/>
<dbReference type="AlphaFoldDB" id="A0A8H7DHX7"/>
<name>A0A8H7DHX7_9AGAR</name>
<gene>
    <name evidence="1" type="ORF">MSAN_00594500</name>
</gene>
<evidence type="ECO:0000313" key="1">
    <source>
        <dbReference type="EMBL" id="KAF7373827.1"/>
    </source>
</evidence>
<reference evidence="1" key="1">
    <citation type="submission" date="2020-05" db="EMBL/GenBank/DDBJ databases">
        <title>Mycena genomes resolve the evolution of fungal bioluminescence.</title>
        <authorList>
            <person name="Tsai I.J."/>
        </authorList>
    </citation>
    <scope>NUCLEOTIDE SEQUENCE</scope>
    <source>
        <strain evidence="1">160909Yilan</strain>
    </source>
</reference>